<organism evidence="1 2">
    <name type="scientific">Ornithinibacter aureus</name>
    <dbReference type="NCBI Taxonomy" id="622664"/>
    <lineage>
        <taxon>Bacteria</taxon>
        <taxon>Bacillati</taxon>
        <taxon>Actinomycetota</taxon>
        <taxon>Actinomycetes</taxon>
        <taxon>Micrococcales</taxon>
        <taxon>Intrasporangiaceae</taxon>
        <taxon>Ornithinibacter</taxon>
    </lineage>
</organism>
<proteinExistence type="predicted"/>
<reference evidence="2" key="1">
    <citation type="journal article" date="2019" name="Int. J. Syst. Evol. Microbiol.">
        <title>The Global Catalogue of Microorganisms (GCM) 10K type strain sequencing project: providing services to taxonomists for standard genome sequencing and annotation.</title>
        <authorList>
            <consortium name="The Broad Institute Genomics Platform"/>
            <consortium name="The Broad Institute Genome Sequencing Center for Infectious Disease"/>
            <person name="Wu L."/>
            <person name="Ma J."/>
        </authorList>
    </citation>
    <scope>NUCLEOTIDE SEQUENCE [LARGE SCALE GENOMIC DNA]</scope>
    <source>
        <strain evidence="2">JCM 17738</strain>
    </source>
</reference>
<dbReference type="EMBL" id="BAABFX010000018">
    <property type="protein sequence ID" value="GAA4391057.1"/>
    <property type="molecule type" value="Genomic_DNA"/>
</dbReference>
<evidence type="ECO:0000313" key="2">
    <source>
        <dbReference type="Proteomes" id="UP001500390"/>
    </source>
</evidence>
<accession>A0ABP8JHQ1</accession>
<protein>
    <recommendedName>
        <fullName evidence="3">Potassium transporter Kef</fullName>
    </recommendedName>
</protein>
<sequence length="219" mass="23321">MPGHLANEAIPRSIRSATALDVLGLDLSLATRNVERAHGDPTRFALAFAAGYHADLAMAREMAVTVVAVAAWRAGAMALRDDALARIEALPAEDVTSRRVVSAALGPAVDDLASFLERQRTDRFWWPGRAANRGYVCSVGGFAGLGGAWVAPPTRGFALSEPGAFGILAGDTWWRLDADVWGSRLTRLDDAPDPASDHSVSIVCQPTSYLAWVLVRDAA</sequence>
<keyword evidence="2" id="KW-1185">Reference proteome</keyword>
<evidence type="ECO:0000313" key="1">
    <source>
        <dbReference type="EMBL" id="GAA4391057.1"/>
    </source>
</evidence>
<gene>
    <name evidence="1" type="ORF">GCM10023153_08560</name>
</gene>
<dbReference type="Proteomes" id="UP001500390">
    <property type="component" value="Unassembled WGS sequence"/>
</dbReference>
<name>A0ABP8JHQ1_9MICO</name>
<comment type="caution">
    <text evidence="1">The sequence shown here is derived from an EMBL/GenBank/DDBJ whole genome shotgun (WGS) entry which is preliminary data.</text>
</comment>
<evidence type="ECO:0008006" key="3">
    <source>
        <dbReference type="Google" id="ProtNLM"/>
    </source>
</evidence>